<dbReference type="GO" id="GO:0005634">
    <property type="term" value="C:nucleus"/>
    <property type="evidence" value="ECO:0007669"/>
    <property type="project" value="UniProtKB-SubCell"/>
</dbReference>
<reference evidence="7" key="1">
    <citation type="journal article" date="2014" name="Nat. Commun.">
        <title>Genome sequence of mungbean and insights into evolution within Vigna species.</title>
        <authorList>
            <person name="Kang Y.J."/>
            <person name="Kim S.K."/>
            <person name="Kim M.Y."/>
            <person name="Lestari P."/>
            <person name="Kim K.H."/>
            <person name="Ha B.K."/>
            <person name="Jun T.H."/>
            <person name="Hwang W.J."/>
            <person name="Lee T."/>
            <person name="Lee J."/>
            <person name="Shim S."/>
            <person name="Yoon M.Y."/>
            <person name="Jang Y.E."/>
            <person name="Han K.S."/>
            <person name="Taeprayoon P."/>
            <person name="Yoon N."/>
            <person name="Somta P."/>
            <person name="Tanya P."/>
            <person name="Kim K.S."/>
            <person name="Gwag J.G."/>
            <person name="Moon J.K."/>
            <person name="Lee Y.H."/>
            <person name="Park B.S."/>
            <person name="Bombarely A."/>
            <person name="Doyle J.J."/>
            <person name="Jackson S.A."/>
            <person name="Schafleitner R."/>
            <person name="Srinives P."/>
            <person name="Varshney R.K."/>
            <person name="Lee S.H."/>
        </authorList>
    </citation>
    <scope>NUCLEOTIDE SEQUENCE [LARGE SCALE GENOMIC DNA]</scope>
    <source>
        <strain evidence="7">cv. VC1973A</strain>
    </source>
</reference>
<name>A0A3Q0EUF3_VIGRR</name>
<evidence type="ECO:0000256" key="2">
    <source>
        <dbReference type="ARBA" id="ARBA00023015"/>
    </source>
</evidence>
<gene>
    <name evidence="8" type="primary">LOC111240508</name>
</gene>
<accession>A0A3Q0EUF3</accession>
<dbReference type="PANTHER" id="PTHR21654">
    <property type="entry name" value="FI21293P1"/>
    <property type="match status" value="1"/>
</dbReference>
<keyword evidence="5" id="KW-0539">Nucleus</keyword>
<dbReference type="KEGG" id="vra:111240508"/>
<keyword evidence="7" id="KW-1185">Reference proteome</keyword>
<proteinExistence type="predicted"/>
<reference evidence="8" key="2">
    <citation type="submission" date="2025-08" db="UniProtKB">
        <authorList>
            <consortium name="RefSeq"/>
        </authorList>
    </citation>
    <scope>IDENTIFICATION</scope>
    <source>
        <tissue evidence="8">Leaf</tissue>
    </source>
</reference>
<dbReference type="InterPro" id="IPR044822">
    <property type="entry name" value="Myb_DNA-bind_4"/>
</dbReference>
<feature type="domain" description="Myb/SANT-like DNA-binding" evidence="6">
    <location>
        <begin position="153"/>
        <end position="201"/>
    </location>
</feature>
<dbReference type="AlphaFoldDB" id="A0A3Q0EUF3"/>
<keyword evidence="4" id="KW-0804">Transcription</keyword>
<protein>
    <submittedName>
        <fullName evidence="8">Uncharacterized protein LOC111240508</fullName>
    </submittedName>
</protein>
<dbReference type="Gene3D" id="1.10.10.60">
    <property type="entry name" value="Homeodomain-like"/>
    <property type="match status" value="1"/>
</dbReference>
<dbReference type="GO" id="GO:0006355">
    <property type="term" value="P:regulation of DNA-templated transcription"/>
    <property type="evidence" value="ECO:0007669"/>
    <property type="project" value="UniProtKB-ARBA"/>
</dbReference>
<dbReference type="STRING" id="3916.A0A3Q0EUF3"/>
<dbReference type="PANTHER" id="PTHR21654:SF84">
    <property type="entry name" value="SI:DKEY-66I24.7"/>
    <property type="match status" value="1"/>
</dbReference>
<dbReference type="GeneID" id="111240508"/>
<evidence type="ECO:0000256" key="4">
    <source>
        <dbReference type="ARBA" id="ARBA00023163"/>
    </source>
</evidence>
<sequence>MRPLPALVSARIFKCHIPKPLNIPLVQNLLSHSLSFPLISNFSSLLPPNTPRTLLRTRAFTSSIAPLLFFEFLHFQNPNHEFTLKSHRGGEEVNVWWQRGGRVGGAAWHGDTIADEPCNVIGDIQGGINSGEGGEGTRTAAVESLGDMGVHAIRAELERDFTAAKWNKTLREVVSSKMRERGFRRSPEQCKCKWKNLINCYMPLYLKHWTEGIKGDKTSEDDEISKLFFNVLSIHLPKVIVWHVHQLMVIMMVDENSPRYLSCLHYYEVQLQGFSHLLNTSLSMKHLMF</sequence>
<evidence type="ECO:0000259" key="6">
    <source>
        <dbReference type="Pfam" id="PF13837"/>
    </source>
</evidence>
<evidence type="ECO:0000313" key="8">
    <source>
        <dbReference type="RefSeq" id="XP_022634741.1"/>
    </source>
</evidence>
<comment type="subcellular location">
    <subcellularLocation>
        <location evidence="1">Nucleus</location>
    </subcellularLocation>
</comment>
<keyword evidence="2" id="KW-0805">Transcription regulation</keyword>
<keyword evidence="3" id="KW-0238">DNA-binding</keyword>
<organism evidence="7 8">
    <name type="scientific">Vigna radiata var. radiata</name>
    <name type="common">Mung bean</name>
    <name type="synonym">Phaseolus aureus</name>
    <dbReference type="NCBI Taxonomy" id="3916"/>
    <lineage>
        <taxon>Eukaryota</taxon>
        <taxon>Viridiplantae</taxon>
        <taxon>Streptophyta</taxon>
        <taxon>Embryophyta</taxon>
        <taxon>Tracheophyta</taxon>
        <taxon>Spermatophyta</taxon>
        <taxon>Magnoliopsida</taxon>
        <taxon>eudicotyledons</taxon>
        <taxon>Gunneridae</taxon>
        <taxon>Pentapetalae</taxon>
        <taxon>rosids</taxon>
        <taxon>fabids</taxon>
        <taxon>Fabales</taxon>
        <taxon>Fabaceae</taxon>
        <taxon>Papilionoideae</taxon>
        <taxon>50 kb inversion clade</taxon>
        <taxon>NPAAA clade</taxon>
        <taxon>indigoferoid/millettioid clade</taxon>
        <taxon>Phaseoleae</taxon>
        <taxon>Vigna</taxon>
    </lineage>
</organism>
<evidence type="ECO:0000256" key="5">
    <source>
        <dbReference type="ARBA" id="ARBA00023242"/>
    </source>
</evidence>
<dbReference type="OrthoDB" id="691673at2759"/>
<dbReference type="CDD" id="cd12203">
    <property type="entry name" value="GT1"/>
    <property type="match status" value="1"/>
</dbReference>
<evidence type="ECO:0000256" key="3">
    <source>
        <dbReference type="ARBA" id="ARBA00023125"/>
    </source>
</evidence>
<dbReference type="Pfam" id="PF13837">
    <property type="entry name" value="Myb_DNA-bind_4"/>
    <property type="match status" value="1"/>
</dbReference>
<evidence type="ECO:0000313" key="7">
    <source>
        <dbReference type="Proteomes" id="UP000087766"/>
    </source>
</evidence>
<dbReference type="Proteomes" id="UP000087766">
    <property type="component" value="Chromosome 1"/>
</dbReference>
<evidence type="ECO:0000256" key="1">
    <source>
        <dbReference type="ARBA" id="ARBA00004123"/>
    </source>
</evidence>
<dbReference type="RefSeq" id="XP_022634741.1">
    <property type="nucleotide sequence ID" value="XM_022779020.1"/>
</dbReference>
<dbReference type="GO" id="GO:0003677">
    <property type="term" value="F:DNA binding"/>
    <property type="evidence" value="ECO:0007669"/>
    <property type="project" value="UniProtKB-KW"/>
</dbReference>